<dbReference type="PROSITE" id="PS51257">
    <property type="entry name" value="PROKAR_LIPOPROTEIN"/>
    <property type="match status" value="1"/>
</dbReference>
<sequence>MKYQQATDFEKQLIKLYYCQGIGLQGCWKIIWHWLETKEMNCSLEEMIAIGVLPQHRAVFRRSWERLTDEHIAQKMGAQNYLTFFSAEYPMLLRQIADPPLMLFYEGNLQLIQTTMIGFVGARTASLYARKVCEKLIPPLVTENYTIVSGLANGVDSFAHESAIRNRGQTIAVIASGMDHCYPSSSYRLFQQIRQEHLVLSEYPHDTKPQRYHFPLRNRIIAGISKGVCVIEAKERSGSLITAQLAMENGREVFAVPGEMISDQSKGCHRLIQDGAKCTISVSDILQELAFF</sequence>
<dbReference type="Proteomes" id="UP000286288">
    <property type="component" value="Unassembled WGS sequence"/>
</dbReference>
<accession>A0A415EPS1</accession>
<protein>
    <submittedName>
        <fullName evidence="3">DNA-protecting protein DprA</fullName>
    </submittedName>
</protein>
<dbReference type="InterPro" id="IPR003488">
    <property type="entry name" value="DprA"/>
</dbReference>
<evidence type="ECO:0000313" key="3">
    <source>
        <dbReference type="EMBL" id="RHK04610.1"/>
    </source>
</evidence>
<dbReference type="SUPFAM" id="SSF102405">
    <property type="entry name" value="MCP/YpsA-like"/>
    <property type="match status" value="1"/>
</dbReference>
<dbReference type="InterPro" id="IPR057666">
    <property type="entry name" value="DrpA_SLOG"/>
</dbReference>
<comment type="similarity">
    <text evidence="1">Belongs to the DprA/Smf family.</text>
</comment>
<dbReference type="EMBL" id="QRMZ01000026">
    <property type="protein sequence ID" value="RHK04610.1"/>
    <property type="molecule type" value="Genomic_DNA"/>
</dbReference>
<evidence type="ECO:0000313" key="4">
    <source>
        <dbReference type="Proteomes" id="UP000286288"/>
    </source>
</evidence>
<reference evidence="3 4" key="1">
    <citation type="submission" date="2018-08" db="EMBL/GenBank/DDBJ databases">
        <title>A genome reference for cultivated species of the human gut microbiota.</title>
        <authorList>
            <person name="Zou Y."/>
            <person name="Xue W."/>
            <person name="Luo G."/>
        </authorList>
    </citation>
    <scope>NUCLEOTIDE SEQUENCE [LARGE SCALE GENOMIC DNA]</scope>
    <source>
        <strain evidence="3 4">AF48-16</strain>
    </source>
</reference>
<proteinExistence type="inferred from homology"/>
<dbReference type="PANTHER" id="PTHR43022:SF1">
    <property type="entry name" value="PROTEIN SMF"/>
    <property type="match status" value="1"/>
</dbReference>
<dbReference type="NCBIfam" id="TIGR00732">
    <property type="entry name" value="dprA"/>
    <property type="match status" value="1"/>
</dbReference>
<dbReference type="Pfam" id="PF02481">
    <property type="entry name" value="DNA_processg_A"/>
    <property type="match status" value="1"/>
</dbReference>
<gene>
    <name evidence="3" type="primary">dprA</name>
    <name evidence="3" type="ORF">DW084_15855</name>
</gene>
<evidence type="ECO:0000259" key="2">
    <source>
        <dbReference type="Pfam" id="PF02481"/>
    </source>
</evidence>
<feature type="domain" description="Smf/DprA SLOG" evidence="2">
    <location>
        <begin position="81"/>
        <end position="289"/>
    </location>
</feature>
<name>A0A415EPS1_ENTCA</name>
<dbReference type="Gene3D" id="3.40.50.450">
    <property type="match status" value="1"/>
</dbReference>
<dbReference type="PANTHER" id="PTHR43022">
    <property type="entry name" value="PROTEIN SMF"/>
    <property type="match status" value="1"/>
</dbReference>
<dbReference type="AlphaFoldDB" id="A0A415EPS1"/>
<evidence type="ECO:0000256" key="1">
    <source>
        <dbReference type="ARBA" id="ARBA00006525"/>
    </source>
</evidence>
<organism evidence="3 4">
    <name type="scientific">Enterococcus casseliflavus</name>
    <name type="common">Enterococcus flavescens</name>
    <dbReference type="NCBI Taxonomy" id="37734"/>
    <lineage>
        <taxon>Bacteria</taxon>
        <taxon>Bacillati</taxon>
        <taxon>Bacillota</taxon>
        <taxon>Bacilli</taxon>
        <taxon>Lactobacillales</taxon>
        <taxon>Enterococcaceae</taxon>
        <taxon>Enterococcus</taxon>
    </lineage>
</organism>
<dbReference type="GO" id="GO:0009294">
    <property type="term" value="P:DNA-mediated transformation"/>
    <property type="evidence" value="ECO:0007669"/>
    <property type="project" value="InterPro"/>
</dbReference>
<comment type="caution">
    <text evidence="3">The sequence shown here is derived from an EMBL/GenBank/DDBJ whole genome shotgun (WGS) entry which is preliminary data.</text>
</comment>